<organism evidence="1 2">
    <name type="scientific">Parabacteroides absconsus</name>
    <dbReference type="NCBI Taxonomy" id="2951805"/>
    <lineage>
        <taxon>Bacteria</taxon>
        <taxon>Pseudomonadati</taxon>
        <taxon>Bacteroidota</taxon>
        <taxon>Bacteroidia</taxon>
        <taxon>Bacteroidales</taxon>
        <taxon>Tannerellaceae</taxon>
        <taxon>Parabacteroides</taxon>
    </lineage>
</organism>
<protein>
    <submittedName>
        <fullName evidence="1">Uncharacterized protein</fullName>
    </submittedName>
</protein>
<dbReference type="RefSeq" id="WP_251968482.1">
    <property type="nucleotide sequence ID" value="NZ_CP146284.1"/>
</dbReference>
<proteinExistence type="predicted"/>
<name>A0ABZ2IPC3_9BACT</name>
<sequence>MTTKELLKEVLKDPILREKYNIPESVIQNVTFDKESEYKIIEILKEIIRLKTQNIPDTQVYKSIKMKFDI</sequence>
<evidence type="ECO:0000313" key="2">
    <source>
        <dbReference type="Proteomes" id="UP001320603"/>
    </source>
</evidence>
<evidence type="ECO:0000313" key="1">
    <source>
        <dbReference type="EMBL" id="WWV67223.1"/>
    </source>
</evidence>
<keyword evidence="2" id="KW-1185">Reference proteome</keyword>
<dbReference type="EMBL" id="CP146284">
    <property type="protein sequence ID" value="WWV67223.1"/>
    <property type="molecule type" value="Genomic_DNA"/>
</dbReference>
<gene>
    <name evidence="1" type="ORF">NEE14_004350</name>
</gene>
<reference evidence="1 2" key="1">
    <citation type="submission" date="2024-02" db="EMBL/GenBank/DDBJ databases">
        <title>Whole genome sequencing of Parabacteroides sp. AD58.</title>
        <authorList>
            <person name="Chaplin A.V."/>
            <person name="Pikina A.P."/>
            <person name="Sokolova S.R."/>
            <person name="Korostin D.O."/>
            <person name="Efimov B.A."/>
        </authorList>
    </citation>
    <scope>NUCLEOTIDE SEQUENCE [LARGE SCALE GENOMIC DNA]</scope>
    <source>
        <strain evidence="1 2">AD58</strain>
    </source>
</reference>
<dbReference type="Proteomes" id="UP001320603">
    <property type="component" value="Chromosome"/>
</dbReference>
<accession>A0ABZ2IPC3</accession>